<keyword evidence="4" id="KW-1185">Reference proteome</keyword>
<dbReference type="AlphaFoldDB" id="A0A1M5CS01"/>
<protein>
    <recommendedName>
        <fullName evidence="2">Antitoxin</fullName>
    </recommendedName>
</protein>
<dbReference type="EMBL" id="FQUW01000040">
    <property type="protein sequence ID" value="SHF57122.1"/>
    <property type="molecule type" value="Genomic_DNA"/>
</dbReference>
<evidence type="ECO:0000256" key="2">
    <source>
        <dbReference type="RuleBase" id="RU362080"/>
    </source>
</evidence>
<reference evidence="4" key="1">
    <citation type="submission" date="2016-11" db="EMBL/GenBank/DDBJ databases">
        <authorList>
            <person name="Varghese N."/>
            <person name="Submissions S."/>
        </authorList>
    </citation>
    <scope>NUCLEOTIDE SEQUENCE [LARGE SCALE GENOMIC DNA]</scope>
    <source>
        <strain evidence="4">DSM 11792</strain>
    </source>
</reference>
<evidence type="ECO:0000256" key="1">
    <source>
        <dbReference type="ARBA" id="ARBA00009981"/>
    </source>
</evidence>
<organism evidence="3 4">
    <name type="scientific">Desulfofundulus australicus DSM 11792</name>
    <dbReference type="NCBI Taxonomy" id="1121425"/>
    <lineage>
        <taxon>Bacteria</taxon>
        <taxon>Bacillati</taxon>
        <taxon>Bacillota</taxon>
        <taxon>Clostridia</taxon>
        <taxon>Eubacteriales</taxon>
        <taxon>Peptococcaceae</taxon>
        <taxon>Desulfofundulus</taxon>
    </lineage>
</organism>
<dbReference type="RefSeq" id="WP_013823146.1">
    <property type="nucleotide sequence ID" value="NZ_FQUW01000040.1"/>
</dbReference>
<dbReference type="InterPro" id="IPR006442">
    <property type="entry name" value="Antitoxin_Phd/YefM"/>
</dbReference>
<proteinExistence type="inferred from homology"/>
<dbReference type="Pfam" id="PF02604">
    <property type="entry name" value="PhdYeFM_antitox"/>
    <property type="match status" value="1"/>
</dbReference>
<evidence type="ECO:0000313" key="4">
    <source>
        <dbReference type="Proteomes" id="UP000184196"/>
    </source>
</evidence>
<dbReference type="OrthoDB" id="1725200at2"/>
<dbReference type="InterPro" id="IPR036165">
    <property type="entry name" value="YefM-like_sf"/>
</dbReference>
<dbReference type="Proteomes" id="UP000184196">
    <property type="component" value="Unassembled WGS sequence"/>
</dbReference>
<comment type="function">
    <text evidence="2">Antitoxin component of a type II toxin-antitoxin (TA) system.</text>
</comment>
<dbReference type="SUPFAM" id="SSF143120">
    <property type="entry name" value="YefM-like"/>
    <property type="match status" value="1"/>
</dbReference>
<evidence type="ECO:0000313" key="3">
    <source>
        <dbReference type="EMBL" id="SHF57122.1"/>
    </source>
</evidence>
<accession>A0A1M5CS01</accession>
<gene>
    <name evidence="3" type="ORF">SAMN02745218_02605</name>
</gene>
<sequence length="96" mass="11091">MLSFDLDSLVSATALSRSLGKYLAKCKEKPLLILRNNEVEGVLLSAEAYRELLESYELVQDIRLARETFEQPTDNPEDKDVFEIMREVEEQGRVQR</sequence>
<name>A0A1M5CS01_9FIRM</name>
<dbReference type="Gene3D" id="3.40.1620.10">
    <property type="entry name" value="YefM-like domain"/>
    <property type="match status" value="1"/>
</dbReference>
<comment type="similarity">
    <text evidence="1 2">Belongs to the phD/YefM antitoxin family.</text>
</comment>